<feature type="transmembrane region" description="Helical" evidence="5">
    <location>
        <begin position="394"/>
        <end position="413"/>
    </location>
</feature>
<evidence type="ECO:0000256" key="5">
    <source>
        <dbReference type="SAM" id="Phobius"/>
    </source>
</evidence>
<feature type="transmembrane region" description="Helical" evidence="5">
    <location>
        <begin position="144"/>
        <end position="166"/>
    </location>
</feature>
<reference evidence="7 8" key="1">
    <citation type="submission" date="2019-03" db="EMBL/GenBank/DDBJ databases">
        <title>Subsurface microbial communities from deep shales in Ohio and West Virginia, USA.</title>
        <authorList>
            <person name="Wrighton K."/>
        </authorList>
    </citation>
    <scope>NUCLEOTIDE SEQUENCE [LARGE SCALE GENOMIC DNA]</scope>
    <source>
        <strain evidence="7 8">MSL 6dP</strain>
    </source>
</reference>
<dbReference type="GO" id="GO:1902600">
    <property type="term" value="P:proton transmembrane transport"/>
    <property type="evidence" value="ECO:0007669"/>
    <property type="project" value="InterPro"/>
</dbReference>
<dbReference type="PANTHER" id="PTHR43021:SF2">
    <property type="entry name" value="CATION_H+ EXCHANGER DOMAIN-CONTAINING PROTEIN"/>
    <property type="match status" value="1"/>
</dbReference>
<feature type="transmembrane region" description="Helical" evidence="5">
    <location>
        <begin position="252"/>
        <end position="271"/>
    </location>
</feature>
<protein>
    <submittedName>
        <fullName evidence="7">NhaP-type Na+/H+ or K+/H+ antiporter</fullName>
    </submittedName>
</protein>
<accession>A0A4V6QB63</accession>
<feature type="transmembrane region" description="Helical" evidence="5">
    <location>
        <begin position="50"/>
        <end position="69"/>
    </location>
</feature>
<keyword evidence="3 5" id="KW-1133">Transmembrane helix</keyword>
<dbReference type="PANTHER" id="PTHR43021">
    <property type="entry name" value="NA(+)/H(+) ANTIPORTER-RELATED"/>
    <property type="match status" value="1"/>
</dbReference>
<feature type="transmembrane region" description="Helical" evidence="5">
    <location>
        <begin position="25"/>
        <end position="43"/>
    </location>
</feature>
<dbReference type="InterPro" id="IPR038770">
    <property type="entry name" value="Na+/solute_symporter_sf"/>
</dbReference>
<dbReference type="Gene3D" id="1.20.1530.20">
    <property type="match status" value="1"/>
</dbReference>
<feature type="transmembrane region" description="Helical" evidence="5">
    <location>
        <begin position="178"/>
        <end position="197"/>
    </location>
</feature>
<feature type="transmembrane region" description="Helical" evidence="5">
    <location>
        <begin position="89"/>
        <end position="111"/>
    </location>
</feature>
<gene>
    <name evidence="7" type="ORF">C7959_13325</name>
</gene>
<keyword evidence="4 5" id="KW-0472">Membrane</keyword>
<feature type="domain" description="Cation/H+ exchanger transmembrane" evidence="6">
    <location>
        <begin position="35"/>
        <end position="414"/>
    </location>
</feature>
<comment type="subcellular location">
    <subcellularLocation>
        <location evidence="1">Membrane</location>
        <topology evidence="1">Multi-pass membrane protein</topology>
    </subcellularLocation>
</comment>
<evidence type="ECO:0000256" key="3">
    <source>
        <dbReference type="ARBA" id="ARBA00022989"/>
    </source>
</evidence>
<evidence type="ECO:0000313" key="8">
    <source>
        <dbReference type="Proteomes" id="UP000295832"/>
    </source>
</evidence>
<dbReference type="STRING" id="926561.GCA_000379025_03092"/>
<sequence length="436" mass="47008">MDLELIERLQIMREWFLVHQASDKAIYITGFLIFMSLLVVILAKKYRVPIVVGYVFLGIGLSINVIEWLPFLSAEQKEWYAFTIEGFDYIANFALAFIAFTIGSELSLKILKSLGKKIVYIAILEAFGAFVIVSLAILAIGKPLYLALVLGAIASATAPAATVMVLKEYNAEGLLTSMILAIVGIDDAIALIIFSLVEPIALSLYLGQGGLSLSHAVLAPVIEIVGSVLIGILIGYLSQKFMSSIEDKTKKILNLVTTIVGGSAIAILFHLSPLITNMAIGFAYRNFARKNLGIAEYMETLTVPLYAFFFILAGTEIRLDSIASISFLTLAFVYTLARVIGKVGGASLGAYLSNAPEKIKKYVGLGLLPQSGVAIALAYTVQKHFVSPTGGFNVGLLVFNTLLFTAALTEVFGPLATKYAITKAGEIGEGHKIRDN</sequence>
<keyword evidence="2 5" id="KW-0812">Transmembrane</keyword>
<name>A0A4V6QB63_9FIRM</name>
<proteinExistence type="predicted"/>
<feature type="transmembrane region" description="Helical" evidence="5">
    <location>
        <begin position="322"/>
        <end position="341"/>
    </location>
</feature>
<dbReference type="GO" id="GO:0016020">
    <property type="term" value="C:membrane"/>
    <property type="evidence" value="ECO:0007669"/>
    <property type="project" value="UniProtKB-SubCell"/>
</dbReference>
<dbReference type="RefSeq" id="WP_134118415.1">
    <property type="nucleotide sequence ID" value="NZ_SOEG01000033.1"/>
</dbReference>
<evidence type="ECO:0000256" key="4">
    <source>
        <dbReference type="ARBA" id="ARBA00023136"/>
    </source>
</evidence>
<keyword evidence="8" id="KW-1185">Reference proteome</keyword>
<dbReference type="AlphaFoldDB" id="A0A4V6QB63"/>
<feature type="transmembrane region" description="Helical" evidence="5">
    <location>
        <begin position="118"/>
        <end position="138"/>
    </location>
</feature>
<comment type="caution">
    <text evidence="7">The sequence shown here is derived from an EMBL/GenBank/DDBJ whole genome shotgun (WGS) entry which is preliminary data.</text>
</comment>
<dbReference type="Pfam" id="PF00999">
    <property type="entry name" value="Na_H_Exchanger"/>
    <property type="match status" value="1"/>
</dbReference>
<dbReference type="Proteomes" id="UP000295832">
    <property type="component" value="Unassembled WGS sequence"/>
</dbReference>
<evidence type="ECO:0000256" key="1">
    <source>
        <dbReference type="ARBA" id="ARBA00004141"/>
    </source>
</evidence>
<evidence type="ECO:0000313" key="7">
    <source>
        <dbReference type="EMBL" id="TDX48039.1"/>
    </source>
</evidence>
<dbReference type="EMBL" id="SOEG01000033">
    <property type="protein sequence ID" value="TDX48039.1"/>
    <property type="molecule type" value="Genomic_DNA"/>
</dbReference>
<organism evidence="7 8">
    <name type="scientific">Orenia marismortui</name>
    <dbReference type="NCBI Taxonomy" id="46469"/>
    <lineage>
        <taxon>Bacteria</taxon>
        <taxon>Bacillati</taxon>
        <taxon>Bacillota</taxon>
        <taxon>Clostridia</taxon>
        <taxon>Halanaerobiales</taxon>
        <taxon>Halobacteroidaceae</taxon>
        <taxon>Orenia</taxon>
    </lineage>
</organism>
<feature type="transmembrane region" description="Helical" evidence="5">
    <location>
        <begin position="217"/>
        <end position="237"/>
    </location>
</feature>
<dbReference type="GO" id="GO:0015297">
    <property type="term" value="F:antiporter activity"/>
    <property type="evidence" value="ECO:0007669"/>
    <property type="project" value="InterPro"/>
</dbReference>
<evidence type="ECO:0000256" key="2">
    <source>
        <dbReference type="ARBA" id="ARBA00022692"/>
    </source>
</evidence>
<dbReference type="InterPro" id="IPR006153">
    <property type="entry name" value="Cation/H_exchanger_TM"/>
</dbReference>
<evidence type="ECO:0000259" key="6">
    <source>
        <dbReference type="Pfam" id="PF00999"/>
    </source>
</evidence>